<evidence type="ECO:0008006" key="4">
    <source>
        <dbReference type="Google" id="ProtNLM"/>
    </source>
</evidence>
<dbReference type="HOGENOM" id="CLU_113195_0_2_6"/>
<evidence type="ECO:0000313" key="2">
    <source>
        <dbReference type="EMBL" id="AGG90401.1"/>
    </source>
</evidence>
<dbReference type="STRING" id="666685.R2APBS1_3337"/>
<name>M4NS83_9GAMM</name>
<sequence length="175" mass="19853" precursor="true">MMPSSAQPASLPGPPLRDIHLPPEPFWWPPAPGWWTLAVLLLALLLAGVWWWRRQRRTLRQRRQVLGELDRLAQQHRHDGDGLALASALHQLLRRVARQHDAQATRQRGDAWRQTLMRVPVDAATLQQLLALDQQIYRPPASFDHAASVAAVRAWLRLALKPASWKPAAMEHADG</sequence>
<keyword evidence="1" id="KW-0812">Transmembrane</keyword>
<dbReference type="Proteomes" id="UP000011859">
    <property type="component" value="Chromosome"/>
</dbReference>
<evidence type="ECO:0000256" key="1">
    <source>
        <dbReference type="SAM" id="Phobius"/>
    </source>
</evidence>
<proteinExistence type="predicted"/>
<dbReference type="Pfam" id="PF14316">
    <property type="entry name" value="DUF4381"/>
    <property type="match status" value="1"/>
</dbReference>
<feature type="transmembrane region" description="Helical" evidence="1">
    <location>
        <begin position="33"/>
        <end position="52"/>
    </location>
</feature>
<keyword evidence="3" id="KW-1185">Reference proteome</keyword>
<dbReference type="KEGG" id="rhd:R2APBS1_3337"/>
<keyword evidence="1" id="KW-1133">Transmembrane helix</keyword>
<dbReference type="RefSeq" id="WP_015448752.1">
    <property type="nucleotide sequence ID" value="NC_020541.1"/>
</dbReference>
<accession>M4NS83</accession>
<gene>
    <name evidence="2" type="ORF">R2APBS1_3337</name>
</gene>
<dbReference type="InterPro" id="IPR025489">
    <property type="entry name" value="DUF4381"/>
</dbReference>
<organism evidence="2 3">
    <name type="scientific">Rhodanobacter denitrificans</name>
    <dbReference type="NCBI Taxonomy" id="666685"/>
    <lineage>
        <taxon>Bacteria</taxon>
        <taxon>Pseudomonadati</taxon>
        <taxon>Pseudomonadota</taxon>
        <taxon>Gammaproteobacteria</taxon>
        <taxon>Lysobacterales</taxon>
        <taxon>Rhodanobacteraceae</taxon>
        <taxon>Rhodanobacter</taxon>
    </lineage>
</organism>
<dbReference type="AlphaFoldDB" id="M4NS83"/>
<evidence type="ECO:0000313" key="3">
    <source>
        <dbReference type="Proteomes" id="UP000011859"/>
    </source>
</evidence>
<dbReference type="EMBL" id="CP003470">
    <property type="protein sequence ID" value="AGG90401.1"/>
    <property type="molecule type" value="Genomic_DNA"/>
</dbReference>
<keyword evidence="1" id="KW-0472">Membrane</keyword>
<protein>
    <recommendedName>
        <fullName evidence="4">DUF4381 domain-containing protein</fullName>
    </recommendedName>
</protein>
<reference evidence="2 3" key="1">
    <citation type="submission" date="2012-04" db="EMBL/GenBank/DDBJ databases">
        <title>Complete genome of Rhodanobacter sp. 2APBS1.</title>
        <authorList>
            <consortium name="US DOE Joint Genome Institute"/>
            <person name="Huntemann M."/>
            <person name="Wei C.-L."/>
            <person name="Han J."/>
            <person name="Detter J.C."/>
            <person name="Han C."/>
            <person name="Tapia R."/>
            <person name="Munk A.C.C."/>
            <person name="Chen A."/>
            <person name="Krypides N."/>
            <person name="Mavromatis K."/>
            <person name="Markowitz V."/>
            <person name="Szeto E."/>
            <person name="Ivanova N."/>
            <person name="Mikhailova N."/>
            <person name="Ovchinnikova G."/>
            <person name="Pagani I."/>
            <person name="Pati A."/>
            <person name="Goodwin L."/>
            <person name="Peters L."/>
            <person name="Pitluck S."/>
            <person name="Woyke T."/>
            <person name="Prakash O."/>
            <person name="Elkins J."/>
            <person name="Brown S."/>
            <person name="Palumbo A."/>
            <person name="Hemme C."/>
            <person name="Zhou J."/>
            <person name="Watson D."/>
            <person name="Jardine P."/>
            <person name="Kostka J."/>
            <person name="Green S."/>
        </authorList>
    </citation>
    <scope>NUCLEOTIDE SEQUENCE [LARGE SCALE GENOMIC DNA]</scope>
    <source>
        <strain evidence="2 3">2APBS1</strain>
    </source>
</reference>
<dbReference type="OrthoDB" id="5955310at2"/>